<protein>
    <submittedName>
        <fullName evidence="1">Uncharacterized protein</fullName>
    </submittedName>
</protein>
<reference evidence="1 2" key="1">
    <citation type="journal article" date="2020" name="Nat. Food">
        <title>A phased Vanilla planifolia genome enables genetic improvement of flavour and production.</title>
        <authorList>
            <person name="Hasing T."/>
            <person name="Tang H."/>
            <person name="Brym M."/>
            <person name="Khazi F."/>
            <person name="Huang T."/>
            <person name="Chambers A.H."/>
        </authorList>
    </citation>
    <scope>NUCLEOTIDE SEQUENCE [LARGE SCALE GENOMIC DNA]</scope>
    <source>
        <tissue evidence="1">Leaf</tissue>
    </source>
</reference>
<dbReference type="OrthoDB" id="1930084at2759"/>
<sequence length="64" mass="7058">MQIGKRRMLEEAGNSFSATDVEAELASTPELEAAAAATAVAEGGRRYRKRVHELWEKRAKSVIL</sequence>
<gene>
    <name evidence="1" type="ORF">HPP92_022635</name>
</gene>
<dbReference type="AlphaFoldDB" id="A0A835UDQ7"/>
<keyword evidence="2" id="KW-1185">Reference proteome</keyword>
<accession>A0A835UDQ7</accession>
<dbReference type="Proteomes" id="UP000636800">
    <property type="component" value="Chromosome 12"/>
</dbReference>
<comment type="caution">
    <text evidence="1">The sequence shown here is derived from an EMBL/GenBank/DDBJ whole genome shotgun (WGS) entry which is preliminary data.</text>
</comment>
<proteinExistence type="predicted"/>
<dbReference type="EMBL" id="JADCNL010000012">
    <property type="protein sequence ID" value="KAG0457478.1"/>
    <property type="molecule type" value="Genomic_DNA"/>
</dbReference>
<evidence type="ECO:0000313" key="1">
    <source>
        <dbReference type="EMBL" id="KAG0457478.1"/>
    </source>
</evidence>
<organism evidence="1 2">
    <name type="scientific">Vanilla planifolia</name>
    <name type="common">Vanilla</name>
    <dbReference type="NCBI Taxonomy" id="51239"/>
    <lineage>
        <taxon>Eukaryota</taxon>
        <taxon>Viridiplantae</taxon>
        <taxon>Streptophyta</taxon>
        <taxon>Embryophyta</taxon>
        <taxon>Tracheophyta</taxon>
        <taxon>Spermatophyta</taxon>
        <taxon>Magnoliopsida</taxon>
        <taxon>Liliopsida</taxon>
        <taxon>Asparagales</taxon>
        <taxon>Orchidaceae</taxon>
        <taxon>Vanilloideae</taxon>
        <taxon>Vanilleae</taxon>
        <taxon>Vanilla</taxon>
    </lineage>
</organism>
<evidence type="ECO:0000313" key="2">
    <source>
        <dbReference type="Proteomes" id="UP000636800"/>
    </source>
</evidence>
<name>A0A835UDQ7_VANPL</name>